<dbReference type="EMBL" id="JAMQOS010000004">
    <property type="protein sequence ID" value="MDS0282947.1"/>
    <property type="molecule type" value="Genomic_DNA"/>
</dbReference>
<keyword evidence="1" id="KW-0472">Membrane</keyword>
<evidence type="ECO:0000256" key="1">
    <source>
        <dbReference type="SAM" id="Phobius"/>
    </source>
</evidence>
<evidence type="ECO:0000313" key="3">
    <source>
        <dbReference type="Proteomes" id="UP001268864"/>
    </source>
</evidence>
<reference evidence="2 3" key="1">
    <citation type="submission" date="2022-06" db="EMBL/GenBank/DDBJ databases">
        <title>Halomicroarcula sp. a new haloarchaeum isolate from saline soil.</title>
        <authorList>
            <person name="Strakova D."/>
            <person name="Galisteo C."/>
            <person name="Sanchez-Porro C."/>
            <person name="Ventosa A."/>
        </authorList>
    </citation>
    <scope>NUCLEOTIDE SEQUENCE [LARGE SCALE GENOMIC DNA]</scope>
    <source>
        <strain evidence="2 3">S3CR25-11</strain>
    </source>
</reference>
<dbReference type="Proteomes" id="UP001268864">
    <property type="component" value="Unassembled WGS sequence"/>
</dbReference>
<protein>
    <submittedName>
        <fullName evidence="2">Uncharacterized protein</fullName>
    </submittedName>
</protein>
<name>A0ABU2FRP0_9EURY</name>
<feature type="transmembrane region" description="Helical" evidence="1">
    <location>
        <begin position="201"/>
        <end position="219"/>
    </location>
</feature>
<comment type="caution">
    <text evidence="2">The sequence shown here is derived from an EMBL/GenBank/DDBJ whole genome shotgun (WGS) entry which is preliminary data.</text>
</comment>
<organism evidence="2 3">
    <name type="scientific">Haloarcula onubensis</name>
    <dbReference type="NCBI Taxonomy" id="2950539"/>
    <lineage>
        <taxon>Archaea</taxon>
        <taxon>Methanobacteriati</taxon>
        <taxon>Methanobacteriota</taxon>
        <taxon>Stenosarchaea group</taxon>
        <taxon>Halobacteria</taxon>
        <taxon>Halobacteriales</taxon>
        <taxon>Haloarculaceae</taxon>
        <taxon>Haloarcula</taxon>
    </lineage>
</organism>
<feature type="transmembrane region" description="Helical" evidence="1">
    <location>
        <begin position="66"/>
        <end position="85"/>
    </location>
</feature>
<keyword evidence="1" id="KW-0812">Transmembrane</keyword>
<evidence type="ECO:0000313" key="2">
    <source>
        <dbReference type="EMBL" id="MDS0282947.1"/>
    </source>
</evidence>
<keyword evidence="1" id="KW-1133">Transmembrane helix</keyword>
<gene>
    <name evidence="2" type="ORF">NDI86_12505</name>
</gene>
<sequence length="285" mass="29119">MLETEQTSPTLAAQCRLLGDTLRRSLTHPTTLLYPAFKSLLATGLVLLLGVSFLVPVSGIGPDVPIGPLTMVVVVGFSVSLLYVLGPILAVGLDVAYCYELGVLADGSRPLPGSGLVFAARRLPRITLGALAVSGTFLAGYVTDTDSLRVGSGVLDVLLAPALATEDGPVRDLVAHIESAATDQWGSAALAVYGVGTVAKALGTLCTAGAVAVVVGYWLGVVPFVATIGQALALAVALLLGGLALATFCKSLVDGPVAMALYQQARTDGEPTHGSKTLEAVREIQ</sequence>
<feature type="transmembrane region" description="Helical" evidence="1">
    <location>
        <begin position="231"/>
        <end position="253"/>
    </location>
</feature>
<proteinExistence type="predicted"/>
<accession>A0ABU2FRP0</accession>
<dbReference type="RefSeq" id="WP_310900784.1">
    <property type="nucleotide sequence ID" value="NZ_JAMQOS010000004.1"/>
</dbReference>
<keyword evidence="3" id="KW-1185">Reference proteome</keyword>
<feature type="transmembrane region" description="Helical" evidence="1">
    <location>
        <begin position="32"/>
        <end position="54"/>
    </location>
</feature>